<dbReference type="EMBL" id="ML994060">
    <property type="protein sequence ID" value="KAF2199706.1"/>
    <property type="molecule type" value="Genomic_DNA"/>
</dbReference>
<keyword evidence="3" id="KW-1185">Reference proteome</keyword>
<comment type="caution">
    <text evidence="2">The sequence shown here is derived from an EMBL/GenBank/DDBJ whole genome shotgun (WGS) entry which is preliminary data.</text>
</comment>
<dbReference type="OrthoDB" id="432412at2759"/>
<dbReference type="AlphaFoldDB" id="A0A9P4JKA7"/>
<name>A0A9P4JKA7_9PLEO</name>
<evidence type="ECO:0000259" key="1">
    <source>
        <dbReference type="PROSITE" id="PS50908"/>
    </source>
</evidence>
<accession>A0A9P4JKA7</accession>
<dbReference type="InterPro" id="IPR006575">
    <property type="entry name" value="RWD_dom"/>
</dbReference>
<protein>
    <recommendedName>
        <fullName evidence="1">RWD domain-containing protein</fullName>
    </recommendedName>
</protein>
<evidence type="ECO:0000313" key="2">
    <source>
        <dbReference type="EMBL" id="KAF2199706.1"/>
    </source>
</evidence>
<dbReference type="PROSITE" id="PS50908">
    <property type="entry name" value="RWD"/>
    <property type="match status" value="1"/>
</dbReference>
<organism evidence="2 3">
    <name type="scientific">Delitschia confertaspora ATCC 74209</name>
    <dbReference type="NCBI Taxonomy" id="1513339"/>
    <lineage>
        <taxon>Eukaryota</taxon>
        <taxon>Fungi</taxon>
        <taxon>Dikarya</taxon>
        <taxon>Ascomycota</taxon>
        <taxon>Pezizomycotina</taxon>
        <taxon>Dothideomycetes</taxon>
        <taxon>Pleosporomycetidae</taxon>
        <taxon>Pleosporales</taxon>
        <taxon>Delitschiaceae</taxon>
        <taxon>Delitschia</taxon>
    </lineage>
</organism>
<dbReference type="Proteomes" id="UP000799536">
    <property type="component" value="Unassembled WGS sequence"/>
</dbReference>
<dbReference type="InterPro" id="IPR016135">
    <property type="entry name" value="UBQ-conjugating_enzyme/RWD"/>
</dbReference>
<gene>
    <name evidence="2" type="ORF">GQ43DRAFT_105922</name>
</gene>
<sequence length="238" mass="26217">MAQPDNSRLDDELELLHAIYPDQIDYHSRSRDLKYSDNSALLHLRLPETYPNSGFPDVISANDASKRDLRDRMKRAISESGVVEGEEALDVIIAAFQGIVGDINNDTPTTNDAPDTASNSAKQETKTVIIWLHHLLALGKRKLALNPSNSSPSISGITKPGYPGILLFTGPRDVVDEHVNELKQQNWQAFQVRYEEEGGWQLGDGGIGAGIREVETMAEVVKAVGSRKDEFLRAVGIK</sequence>
<dbReference type="SUPFAM" id="SSF54495">
    <property type="entry name" value="UBC-like"/>
    <property type="match status" value="1"/>
</dbReference>
<reference evidence="2" key="1">
    <citation type="journal article" date="2020" name="Stud. Mycol.">
        <title>101 Dothideomycetes genomes: a test case for predicting lifestyles and emergence of pathogens.</title>
        <authorList>
            <person name="Haridas S."/>
            <person name="Albert R."/>
            <person name="Binder M."/>
            <person name="Bloem J."/>
            <person name="Labutti K."/>
            <person name="Salamov A."/>
            <person name="Andreopoulos B."/>
            <person name="Baker S."/>
            <person name="Barry K."/>
            <person name="Bills G."/>
            <person name="Bluhm B."/>
            <person name="Cannon C."/>
            <person name="Castanera R."/>
            <person name="Culley D."/>
            <person name="Daum C."/>
            <person name="Ezra D."/>
            <person name="Gonzalez J."/>
            <person name="Henrissat B."/>
            <person name="Kuo A."/>
            <person name="Liang C."/>
            <person name="Lipzen A."/>
            <person name="Lutzoni F."/>
            <person name="Magnuson J."/>
            <person name="Mondo S."/>
            <person name="Nolan M."/>
            <person name="Ohm R."/>
            <person name="Pangilinan J."/>
            <person name="Park H.-J."/>
            <person name="Ramirez L."/>
            <person name="Alfaro M."/>
            <person name="Sun H."/>
            <person name="Tritt A."/>
            <person name="Yoshinaga Y."/>
            <person name="Zwiers L.-H."/>
            <person name="Turgeon B."/>
            <person name="Goodwin S."/>
            <person name="Spatafora J."/>
            <person name="Crous P."/>
            <person name="Grigoriev I."/>
        </authorList>
    </citation>
    <scope>NUCLEOTIDE SEQUENCE</scope>
    <source>
        <strain evidence="2">ATCC 74209</strain>
    </source>
</reference>
<dbReference type="PANTHER" id="PTHR15955">
    <property type="entry name" value="RWD DOMAIN CONTAINING PROTEIN 2"/>
    <property type="match status" value="1"/>
</dbReference>
<dbReference type="PANTHER" id="PTHR15955:SF8">
    <property type="entry name" value="RWD DOMAIN-CONTAINING PROTEIN 2B-RELATED"/>
    <property type="match status" value="1"/>
</dbReference>
<dbReference type="InterPro" id="IPR017359">
    <property type="entry name" value="Phi-like"/>
</dbReference>
<proteinExistence type="predicted"/>
<feature type="domain" description="RWD" evidence="1">
    <location>
        <begin position="11"/>
        <end position="103"/>
    </location>
</feature>
<evidence type="ECO:0000313" key="3">
    <source>
        <dbReference type="Proteomes" id="UP000799536"/>
    </source>
</evidence>